<dbReference type="GO" id="GO:0004156">
    <property type="term" value="F:dihydropteroate synthase activity"/>
    <property type="evidence" value="ECO:0007669"/>
    <property type="project" value="UniProtKB-EC"/>
</dbReference>
<feature type="compositionally biased region" description="Low complexity" evidence="1">
    <location>
        <begin position="225"/>
        <end position="243"/>
    </location>
</feature>
<feature type="non-terminal residue" evidence="2">
    <location>
        <position position="1"/>
    </location>
</feature>
<dbReference type="EMBL" id="CADCUM010000002">
    <property type="protein sequence ID" value="CAA9366419.1"/>
    <property type="molecule type" value="Genomic_DNA"/>
</dbReference>
<name>A0A6J4MTK7_9ACTN</name>
<feature type="compositionally biased region" description="Gly residues" evidence="1">
    <location>
        <begin position="96"/>
        <end position="112"/>
    </location>
</feature>
<feature type="compositionally biased region" description="Low complexity" evidence="1">
    <location>
        <begin position="127"/>
        <end position="140"/>
    </location>
</feature>
<keyword evidence="2" id="KW-0808">Transferase</keyword>
<organism evidence="2">
    <name type="scientific">uncultured Nocardioides sp</name>
    <dbReference type="NCBI Taxonomy" id="198441"/>
    <lineage>
        <taxon>Bacteria</taxon>
        <taxon>Bacillati</taxon>
        <taxon>Actinomycetota</taxon>
        <taxon>Actinomycetes</taxon>
        <taxon>Propionibacteriales</taxon>
        <taxon>Nocardioidaceae</taxon>
        <taxon>Nocardioides</taxon>
        <taxon>environmental samples</taxon>
    </lineage>
</organism>
<evidence type="ECO:0000313" key="2">
    <source>
        <dbReference type="EMBL" id="CAA9366419.1"/>
    </source>
</evidence>
<feature type="compositionally biased region" description="Low complexity" evidence="1">
    <location>
        <begin position="174"/>
        <end position="202"/>
    </location>
</feature>
<dbReference type="EC" id="2.5.1.15" evidence="2"/>
<proteinExistence type="predicted"/>
<evidence type="ECO:0000256" key="1">
    <source>
        <dbReference type="SAM" id="MobiDB-lite"/>
    </source>
</evidence>
<feature type="compositionally biased region" description="Basic residues" evidence="1">
    <location>
        <begin position="25"/>
        <end position="42"/>
    </location>
</feature>
<gene>
    <name evidence="2" type="ORF">AVDCRST_MAG32-11</name>
</gene>
<feature type="non-terminal residue" evidence="2">
    <location>
        <position position="303"/>
    </location>
</feature>
<accession>A0A6J4MTK7</accession>
<reference evidence="2" key="1">
    <citation type="submission" date="2020-02" db="EMBL/GenBank/DDBJ databases">
        <authorList>
            <person name="Meier V. D."/>
        </authorList>
    </citation>
    <scope>NUCLEOTIDE SEQUENCE</scope>
    <source>
        <strain evidence="2">AVDCRST_MAG32</strain>
    </source>
</reference>
<feature type="compositionally biased region" description="Basic residues" evidence="1">
    <location>
        <begin position="258"/>
        <end position="276"/>
    </location>
</feature>
<feature type="compositionally biased region" description="Basic and acidic residues" evidence="1">
    <location>
        <begin position="247"/>
        <end position="257"/>
    </location>
</feature>
<sequence>ARRDHPRGPRRPPGRPRLGVGRPCRAGRGRRPAGRRLHRGRPRHPDGGDQPLPRLVLPRERGDLAGGRRPDGPDPGRPGGGDHRPGGGVEPRRDGSGGPGRAGGGPGPGGRGPLRRGRRLRRDVRAAGRPRLPRGRCPGPQHDGPRARGRDALARCRARRGRRDVLRSRRQRPGDLGAPARRGPGAGAAGPLRTPARARPGAGRAGGGGRRGHGLRLRQPRRPGRACAAPDAGAGAELPAASPRGPRVHDPAVDVRPVRRRVPQGRGVLRRVRRPRWCPPPAGARGAAPARRAARARDPVRPL</sequence>
<dbReference type="AlphaFoldDB" id="A0A6J4MTK7"/>
<feature type="compositionally biased region" description="Basic and acidic residues" evidence="1">
    <location>
        <begin position="57"/>
        <end position="95"/>
    </location>
</feature>
<protein>
    <submittedName>
        <fullName evidence="2">Dihydropteroate synthase</fullName>
        <ecNumber evidence="2">2.5.1.15</ecNumber>
    </submittedName>
</protein>
<feature type="compositionally biased region" description="Basic residues" evidence="1">
    <location>
        <begin position="210"/>
        <end position="224"/>
    </location>
</feature>
<feature type="compositionally biased region" description="Basic and acidic residues" evidence="1">
    <location>
        <begin position="143"/>
        <end position="154"/>
    </location>
</feature>
<feature type="compositionally biased region" description="Basic residues" evidence="1">
    <location>
        <begin position="113"/>
        <end position="122"/>
    </location>
</feature>
<feature type="region of interest" description="Disordered" evidence="1">
    <location>
        <begin position="1"/>
        <end position="303"/>
    </location>
</feature>